<evidence type="ECO:0000256" key="5">
    <source>
        <dbReference type="ARBA" id="ARBA00023098"/>
    </source>
</evidence>
<dbReference type="Gramene" id="TraesCLE_scaffold_208432_01G000100.1">
    <property type="protein sequence ID" value="TraesCLE_scaffold_208432_01G000100.1"/>
    <property type="gene ID" value="TraesCLE_scaffold_208432_01G000100"/>
</dbReference>
<dbReference type="Gramene" id="TraesJAG6A03G03280590.1">
    <property type="protein sequence ID" value="TraesJAG6A03G03280590.1"/>
    <property type="gene ID" value="TraesJAG6A03G03280590"/>
</dbReference>
<dbReference type="FunFam" id="3.40.1090.10:FF:000005">
    <property type="entry name" value="Patatin"/>
    <property type="match status" value="1"/>
</dbReference>
<sequence>MLTAPNADGRPLFAAKDINAFYLEHCPKIFPRVKRGPLGLLKSIKGPKYNGKYLHSVVRKLLGETRVSQALQNIVVPAFDIKLLQPIIFSRYDAQSDVSKDALLSDVCISTSAAPTYLPGHHFETTDRHSKPRAFNLIDGGVAANNPTLLAMTHVSKQILMGNNDFFPIKPADYGKFLILSLGTGSAKLADKFDAAQCSKWGIFGWLYNKGVSPLIDSFCQASAHLVDIHASVLFQALHCERRYLRIQDDDLKGNTCSVDVATPENLNMLVDVGKALLKKQVCRVDVETGKSVPDLKRGTNEEELIHFARMLSHERKSRLQKKQSSAAK</sequence>
<dbReference type="Gramene" id="TraesCAD_scaffold_100055_01G000300.1">
    <property type="protein sequence ID" value="TraesCAD_scaffold_100055_01G000300.1"/>
    <property type="gene ID" value="TraesCAD_scaffold_100055_01G000300"/>
</dbReference>
<dbReference type="GO" id="GO:0006952">
    <property type="term" value="P:defense response"/>
    <property type="evidence" value="ECO:0007669"/>
    <property type="project" value="UniProtKB-KW"/>
</dbReference>
<dbReference type="Gramene" id="TraesNOR6A03G03317400.1">
    <property type="protein sequence ID" value="TraesNOR6A03G03317400.1"/>
    <property type="gene ID" value="TraesNOR6A03G03317400"/>
</dbReference>
<dbReference type="RefSeq" id="XP_044408154.1">
    <property type="nucleotide sequence ID" value="XM_044552219.1"/>
</dbReference>
<dbReference type="Gramene" id="TraesPARA_EIv1.0_1921230.1">
    <property type="protein sequence ID" value="TraesPARA_EIv1.0_1921230.1.CDS"/>
    <property type="gene ID" value="TraesPARA_EIv1.0_1921230"/>
</dbReference>
<dbReference type="Pfam" id="PF01734">
    <property type="entry name" value="Patatin"/>
    <property type="match status" value="1"/>
</dbReference>
<dbReference type="GO" id="GO:0047372">
    <property type="term" value="F:monoacylglycerol lipase activity"/>
    <property type="evidence" value="ECO:0000318"/>
    <property type="project" value="GO_Central"/>
</dbReference>
<evidence type="ECO:0000256" key="4">
    <source>
        <dbReference type="ARBA" id="ARBA00022963"/>
    </source>
</evidence>
<dbReference type="AlphaFoldDB" id="A0A3B6NNX0"/>
<accession>A0A3B6NNX0</accession>
<dbReference type="EnsemblPlants" id="TraesCS6A02G142200.1">
    <property type="protein sequence ID" value="TraesCS6A02G142200.1"/>
    <property type="gene ID" value="TraesCS6A02G142200"/>
</dbReference>
<dbReference type="Gramene" id="TraesWEE_scaffold_061034_01G000200.1">
    <property type="protein sequence ID" value="TraesWEE_scaffold_061034_01G000200.1"/>
    <property type="gene ID" value="TraesWEE_scaffold_061034_01G000200"/>
</dbReference>
<dbReference type="PANTHER" id="PTHR32176">
    <property type="entry name" value="XYLOSE ISOMERASE"/>
    <property type="match status" value="1"/>
</dbReference>
<dbReference type="Gene3D" id="3.40.1090.10">
    <property type="entry name" value="Cytosolic phospholipase A2 catalytic domain"/>
    <property type="match status" value="1"/>
</dbReference>
<reference evidence="10" key="1">
    <citation type="submission" date="2018-08" db="EMBL/GenBank/DDBJ databases">
        <authorList>
            <person name="Rossello M."/>
        </authorList>
    </citation>
    <scope>NUCLEOTIDE SEQUENCE [LARGE SCALE GENOMIC DNA]</scope>
    <source>
        <strain evidence="10">cv. Chinese Spring</strain>
    </source>
</reference>
<comment type="caution">
    <text evidence="7">Lacks conserved residue(s) required for the propagation of feature annotation.</text>
</comment>
<proteinExistence type="inferred from homology"/>
<comment type="similarity">
    <text evidence="1 8">Belongs to the patatin family.</text>
</comment>
<dbReference type="Gramene" id="TraesMAC6A03G03285250.1">
    <property type="protein sequence ID" value="TraesMAC6A03G03285250.1"/>
    <property type="gene ID" value="TraesMAC6A03G03285250"/>
</dbReference>
<dbReference type="PANTHER" id="PTHR32176:SF60">
    <property type="entry name" value="PATATIN"/>
    <property type="match status" value="1"/>
</dbReference>
<evidence type="ECO:0000256" key="8">
    <source>
        <dbReference type="RuleBase" id="RU361262"/>
    </source>
</evidence>
<protein>
    <recommendedName>
        <fullName evidence="8">Patatin</fullName>
        <ecNumber evidence="8">3.1.1.-</ecNumber>
    </recommendedName>
</protein>
<dbReference type="Gramene" id="TraesJUL6A03G03312130.1">
    <property type="protein sequence ID" value="TraesJUL6A03G03312130.1"/>
    <property type="gene ID" value="TraesJUL6A03G03312130"/>
</dbReference>
<keyword evidence="4 8" id="KW-0442">Lipid degradation</keyword>
<dbReference type="GO" id="GO:0004620">
    <property type="term" value="F:phospholipase activity"/>
    <property type="evidence" value="ECO:0000318"/>
    <property type="project" value="GO_Central"/>
</dbReference>
<dbReference type="OrthoDB" id="1658288at2759"/>
<dbReference type="Gramene" id="TraesLDM6A03G03289240.1">
    <property type="protein sequence ID" value="TraesLDM6A03G03289240.1"/>
    <property type="gene ID" value="TraesLDM6A03G03289240"/>
</dbReference>
<comment type="function">
    <text evidence="8">Lipolytic acyl hydrolase (LAH).</text>
</comment>
<name>A0A3B6NNX0_WHEAT</name>
<dbReference type="Gramene" id="TraesSTA6A03G03276590.1">
    <property type="protein sequence ID" value="TraesSTA6A03G03276590.1"/>
    <property type="gene ID" value="TraesSTA6A03G03276590"/>
</dbReference>
<dbReference type="InterPro" id="IPR016035">
    <property type="entry name" value="Acyl_Trfase/lysoPLipase"/>
</dbReference>
<dbReference type="SMR" id="A0A3B6NNX0"/>
<dbReference type="Gramene" id="TraesCS6A02G142200.1">
    <property type="protein sequence ID" value="TraesCS6A02G142200.1"/>
    <property type="gene ID" value="TraesCS6A02G142200"/>
</dbReference>
<evidence type="ECO:0000256" key="7">
    <source>
        <dbReference type="PROSITE-ProRule" id="PRU01161"/>
    </source>
</evidence>
<comment type="domain">
    <text evidence="8">The nitrogen atoms of the two glycine residues in the GGXR motif define the oxyanion hole, and stabilize the oxyanion that forms during the nucleophilic attack by the catalytic serine during substrate cleavage.</text>
</comment>
<dbReference type="Gramene" id="TraesARI6A03G03241300.1">
    <property type="protein sequence ID" value="TraesARI6A03G03241300.1"/>
    <property type="gene ID" value="TraesARI6A03G03241300"/>
</dbReference>
<evidence type="ECO:0000256" key="1">
    <source>
        <dbReference type="ARBA" id="ARBA00010240"/>
    </source>
</evidence>
<comment type="function">
    <text evidence="6">Possesses non-specific lipolytic acyl hydrolase (LAH) activity. Hydrolyzes phospholipids as well as galactolipids. May play a role in disease resistance.</text>
</comment>
<evidence type="ECO:0000256" key="2">
    <source>
        <dbReference type="ARBA" id="ARBA00022801"/>
    </source>
</evidence>
<dbReference type="EC" id="3.1.1.-" evidence="8"/>
<evidence type="ECO:0000313" key="10">
    <source>
        <dbReference type="EnsemblPlants" id="TraesCS6A02G142200.1"/>
    </source>
</evidence>
<dbReference type="GO" id="GO:0016042">
    <property type="term" value="P:lipid catabolic process"/>
    <property type="evidence" value="ECO:0007669"/>
    <property type="project" value="UniProtKB-KW"/>
</dbReference>
<evidence type="ECO:0000259" key="9">
    <source>
        <dbReference type="PROSITE" id="PS51635"/>
    </source>
</evidence>
<keyword evidence="3" id="KW-0611">Plant defense</keyword>
<organism evidence="10">
    <name type="scientific">Triticum aestivum</name>
    <name type="common">Wheat</name>
    <dbReference type="NCBI Taxonomy" id="4565"/>
    <lineage>
        <taxon>Eukaryota</taxon>
        <taxon>Viridiplantae</taxon>
        <taxon>Streptophyta</taxon>
        <taxon>Embryophyta</taxon>
        <taxon>Tracheophyta</taxon>
        <taxon>Spermatophyta</taxon>
        <taxon>Magnoliopsida</taxon>
        <taxon>Liliopsida</taxon>
        <taxon>Poales</taxon>
        <taxon>Poaceae</taxon>
        <taxon>BOP clade</taxon>
        <taxon>Pooideae</taxon>
        <taxon>Triticodae</taxon>
        <taxon>Triticeae</taxon>
        <taxon>Triticinae</taxon>
        <taxon>Triticum</taxon>
    </lineage>
</organism>
<keyword evidence="2 8" id="KW-0378">Hydrolase</keyword>
<dbReference type="Gramene" id="TraesCS6A03G0336700.1">
    <property type="protein sequence ID" value="TraesCS6A03G0336700.1.CDS"/>
    <property type="gene ID" value="TraesCS6A03G0336700"/>
</dbReference>
<dbReference type="GeneID" id="123132427"/>
<dbReference type="Proteomes" id="UP000019116">
    <property type="component" value="Chromosome 6A"/>
</dbReference>
<reference evidence="10" key="2">
    <citation type="submission" date="2018-10" db="UniProtKB">
        <authorList>
            <consortium name="EnsemblPlants"/>
        </authorList>
    </citation>
    <scope>IDENTIFICATION</scope>
</reference>
<evidence type="ECO:0000313" key="11">
    <source>
        <dbReference type="Proteomes" id="UP000019116"/>
    </source>
</evidence>
<dbReference type="Gramene" id="TraesLAC6A03G03240630.1">
    <property type="protein sequence ID" value="TraesLAC6A03G03240630.1"/>
    <property type="gene ID" value="TraesLAC6A03G03240630"/>
</dbReference>
<keyword evidence="11" id="KW-1185">Reference proteome</keyword>
<evidence type="ECO:0000256" key="6">
    <source>
        <dbReference type="ARBA" id="ARBA00025642"/>
    </source>
</evidence>
<dbReference type="Gramene" id="TraesRN6A0100306200.1">
    <property type="protein sequence ID" value="TraesRN6A0100306200.1"/>
    <property type="gene ID" value="TraesRN6A0100306200"/>
</dbReference>
<dbReference type="STRING" id="4565.A0A3B6NNX0"/>
<keyword evidence="5 8" id="KW-0443">Lipid metabolism</keyword>
<dbReference type="InterPro" id="IPR002641">
    <property type="entry name" value="PNPLA_dom"/>
</dbReference>
<dbReference type="Gramene" id="TraesSYM6A03G03226670.1">
    <property type="protein sequence ID" value="TraesSYM6A03G03226670.1"/>
    <property type="gene ID" value="TraesSYM6A03G03226670"/>
</dbReference>
<dbReference type="PROSITE" id="PS51635">
    <property type="entry name" value="PNPLA"/>
    <property type="match status" value="1"/>
</dbReference>
<feature type="short sequence motif" description="DGA/G" evidence="7">
    <location>
        <begin position="139"/>
        <end position="141"/>
    </location>
</feature>
<feature type="domain" description="PNPLA" evidence="9">
    <location>
        <begin position="1"/>
        <end position="152"/>
    </location>
</feature>
<gene>
    <name evidence="10" type="primary">LOC123132427</name>
</gene>
<evidence type="ECO:0000256" key="3">
    <source>
        <dbReference type="ARBA" id="ARBA00022821"/>
    </source>
</evidence>
<dbReference type="Gramene" id="TraesROB_scaffold_078852_01G000200.1">
    <property type="protein sequence ID" value="TraesROB_scaffold_078852_01G000200.1"/>
    <property type="gene ID" value="TraesROB_scaffold_078852_01G000200"/>
</dbReference>
<dbReference type="OMA" id="DRHAYGA"/>
<dbReference type="SUPFAM" id="SSF52151">
    <property type="entry name" value="FabD/lysophospholipase-like"/>
    <property type="match status" value="1"/>
</dbReference>